<evidence type="ECO:0000313" key="9">
    <source>
        <dbReference type="EMBL" id="MFC4337473.1"/>
    </source>
</evidence>
<dbReference type="InterPro" id="IPR036237">
    <property type="entry name" value="Xyl_isomerase-like_sf"/>
</dbReference>
<keyword evidence="10" id="KW-1185">Reference proteome</keyword>
<dbReference type="PROSITE" id="PS00730">
    <property type="entry name" value="AP_NUCLEASE_F2_2"/>
    <property type="match status" value="1"/>
</dbReference>
<comment type="similarity">
    <text evidence="2">Belongs to the AP endonuclease 2 family.</text>
</comment>
<dbReference type="RefSeq" id="WP_380624653.1">
    <property type="nucleotide sequence ID" value="NZ_JBHSDK010000034.1"/>
</dbReference>
<dbReference type="CDD" id="cd00019">
    <property type="entry name" value="AP2Ec"/>
    <property type="match status" value="1"/>
</dbReference>
<evidence type="ECO:0000256" key="6">
    <source>
        <dbReference type="ARBA" id="ARBA00022833"/>
    </source>
</evidence>
<dbReference type="InterPro" id="IPR013022">
    <property type="entry name" value="Xyl_isomerase-like_TIM-brl"/>
</dbReference>
<dbReference type="PROSITE" id="PS51432">
    <property type="entry name" value="AP_NUCLEASE_F2_4"/>
    <property type="match status" value="1"/>
</dbReference>
<keyword evidence="3" id="KW-0479">Metal-binding</keyword>
<dbReference type="SUPFAM" id="SSF51658">
    <property type="entry name" value="Xylose isomerase-like"/>
    <property type="match status" value="1"/>
</dbReference>
<dbReference type="PANTHER" id="PTHR21445:SF0">
    <property type="entry name" value="APURINIC-APYRIMIDINIC ENDONUCLEASE"/>
    <property type="match status" value="1"/>
</dbReference>
<gene>
    <name evidence="9" type="ORF">ACFPET_19945</name>
</gene>
<dbReference type="Pfam" id="PF01261">
    <property type="entry name" value="AP_endonuc_2"/>
    <property type="match status" value="1"/>
</dbReference>
<evidence type="ECO:0000256" key="5">
    <source>
        <dbReference type="ARBA" id="ARBA00022801"/>
    </source>
</evidence>
<dbReference type="PANTHER" id="PTHR21445">
    <property type="entry name" value="ENDONUCLEASE IV ENDODEOXYRIBONUCLEASE IV"/>
    <property type="match status" value="1"/>
</dbReference>
<dbReference type="EMBL" id="JBHSDK010000034">
    <property type="protein sequence ID" value="MFC4337473.1"/>
    <property type="molecule type" value="Genomic_DNA"/>
</dbReference>
<dbReference type="Gene3D" id="3.20.20.150">
    <property type="entry name" value="Divalent-metal-dependent TIM barrel enzymes"/>
    <property type="match status" value="1"/>
</dbReference>
<dbReference type="NCBIfam" id="TIGR00587">
    <property type="entry name" value="nfo"/>
    <property type="match status" value="1"/>
</dbReference>
<dbReference type="GO" id="GO:0008833">
    <property type="term" value="F:deoxyribonuclease IV (phage-T4-induced) activity"/>
    <property type="evidence" value="ECO:0007669"/>
    <property type="project" value="UniProtKB-EC"/>
</dbReference>
<evidence type="ECO:0000259" key="8">
    <source>
        <dbReference type="Pfam" id="PF01261"/>
    </source>
</evidence>
<dbReference type="InterPro" id="IPR001719">
    <property type="entry name" value="AP_endonuc_2"/>
</dbReference>
<reference evidence="10" key="1">
    <citation type="journal article" date="2019" name="Int. J. Syst. Evol. Microbiol.">
        <title>The Global Catalogue of Microorganisms (GCM) 10K type strain sequencing project: providing services to taxonomists for standard genome sequencing and annotation.</title>
        <authorList>
            <consortium name="The Broad Institute Genomics Platform"/>
            <consortium name="The Broad Institute Genome Sequencing Center for Infectious Disease"/>
            <person name="Wu L."/>
            <person name="Ma J."/>
        </authorList>
    </citation>
    <scope>NUCLEOTIDE SEQUENCE [LARGE SCALE GENOMIC DNA]</scope>
    <source>
        <strain evidence="10">IBRC-M 10908</strain>
    </source>
</reference>
<comment type="caution">
    <text evidence="9">The sequence shown here is derived from an EMBL/GenBank/DDBJ whole genome shotgun (WGS) entry which is preliminary data.</text>
</comment>
<keyword evidence="6" id="KW-0862">Zinc</keyword>
<dbReference type="SMART" id="SM00518">
    <property type="entry name" value="AP2Ec"/>
    <property type="match status" value="1"/>
</dbReference>
<evidence type="ECO:0000313" key="10">
    <source>
        <dbReference type="Proteomes" id="UP001595823"/>
    </source>
</evidence>
<keyword evidence="5 9" id="KW-0378">Hydrolase</keyword>
<evidence type="ECO:0000256" key="2">
    <source>
        <dbReference type="ARBA" id="ARBA00005340"/>
    </source>
</evidence>
<dbReference type="InterPro" id="IPR018246">
    <property type="entry name" value="AP_endonuc_F2_Zn_BS"/>
</dbReference>
<dbReference type="Proteomes" id="UP001595823">
    <property type="component" value="Unassembled WGS sequence"/>
</dbReference>
<evidence type="ECO:0000256" key="1">
    <source>
        <dbReference type="ARBA" id="ARBA00001947"/>
    </source>
</evidence>
<feature type="domain" description="Xylose isomerase-like TIM barrel" evidence="8">
    <location>
        <begin position="2"/>
        <end position="249"/>
    </location>
</feature>
<evidence type="ECO:0000256" key="4">
    <source>
        <dbReference type="ARBA" id="ARBA00022763"/>
    </source>
</evidence>
<keyword evidence="4" id="KW-0227">DNA damage</keyword>
<sequence length="259" mass="27792">MAEAAETESEVIQVFLGSPRGWAPPRIDQETADQFRHRCSTQNLPVFVHAAYLINLASPKPDTLQKSITTLKTTLTAAEQIGAQGVVVHAGSSIDGDRPAALERLATAYATVLEDTPQKTRLLVEPTAGAANATASTLKSTAEYLHAIDRPEVGLCLDTCHLHAAGETLDDADALHKALTELTDTIGPDRIDLIHLNDSKDPHRSGRDRHETLGHGTIGEHALRNIITNPALATVPMVVETPVPHAPDVAYAKRLRSPT</sequence>
<protein>
    <submittedName>
        <fullName evidence="9">Deoxyribonuclease IV</fullName>
        <ecNumber evidence="9">3.1.21.2</ecNumber>
    </submittedName>
</protein>
<dbReference type="PROSITE" id="PS00729">
    <property type="entry name" value="AP_NUCLEASE_F2_1"/>
    <property type="match status" value="1"/>
</dbReference>
<comment type="cofactor">
    <cofactor evidence="1">
        <name>Zn(2+)</name>
        <dbReference type="ChEBI" id="CHEBI:29105"/>
    </cofactor>
</comment>
<proteinExistence type="inferred from homology"/>
<dbReference type="EC" id="3.1.21.2" evidence="9"/>
<accession>A0ABV8U4B2</accession>
<keyword evidence="7" id="KW-0234">DNA repair</keyword>
<name>A0ABV8U4B2_9ACTN</name>
<organism evidence="9 10">
    <name type="scientific">Salininema proteolyticum</name>
    <dbReference type="NCBI Taxonomy" id="1607685"/>
    <lineage>
        <taxon>Bacteria</taxon>
        <taxon>Bacillati</taxon>
        <taxon>Actinomycetota</taxon>
        <taxon>Actinomycetes</taxon>
        <taxon>Glycomycetales</taxon>
        <taxon>Glycomycetaceae</taxon>
        <taxon>Salininema</taxon>
    </lineage>
</organism>
<evidence type="ECO:0000256" key="3">
    <source>
        <dbReference type="ARBA" id="ARBA00022723"/>
    </source>
</evidence>
<evidence type="ECO:0000256" key="7">
    <source>
        <dbReference type="ARBA" id="ARBA00023204"/>
    </source>
</evidence>